<accession>A0A6J4VHA0</accession>
<evidence type="ECO:0000256" key="1">
    <source>
        <dbReference type="SAM" id="MobiDB-lite"/>
    </source>
</evidence>
<evidence type="ECO:0000313" key="2">
    <source>
        <dbReference type="EMBL" id="CAA9576335.1"/>
    </source>
</evidence>
<feature type="compositionally biased region" description="Basic residues" evidence="1">
    <location>
        <begin position="14"/>
        <end position="29"/>
    </location>
</feature>
<dbReference type="AlphaFoldDB" id="A0A6J4VHA0"/>
<dbReference type="EMBL" id="CADCWG010000305">
    <property type="protein sequence ID" value="CAA9576335.1"/>
    <property type="molecule type" value="Genomic_DNA"/>
</dbReference>
<feature type="non-terminal residue" evidence="2">
    <location>
        <position position="1"/>
    </location>
</feature>
<gene>
    <name evidence="2" type="ORF">AVDCRST_MAG49-4176</name>
</gene>
<reference evidence="2" key="1">
    <citation type="submission" date="2020-02" db="EMBL/GenBank/DDBJ databases">
        <authorList>
            <person name="Meier V. D."/>
        </authorList>
    </citation>
    <scope>NUCLEOTIDE SEQUENCE</scope>
    <source>
        <strain evidence="2">AVDCRST_MAG49</strain>
    </source>
</reference>
<name>A0A6J4VHA0_9BACT</name>
<protein>
    <submittedName>
        <fullName evidence="2">Uncharacterized protein</fullName>
    </submittedName>
</protein>
<organism evidence="2">
    <name type="scientific">uncultured Thermomicrobiales bacterium</name>
    <dbReference type="NCBI Taxonomy" id="1645740"/>
    <lineage>
        <taxon>Bacteria</taxon>
        <taxon>Pseudomonadati</taxon>
        <taxon>Thermomicrobiota</taxon>
        <taxon>Thermomicrobia</taxon>
        <taxon>Thermomicrobiales</taxon>
        <taxon>environmental samples</taxon>
    </lineage>
</organism>
<feature type="non-terminal residue" evidence="2">
    <location>
        <position position="46"/>
    </location>
</feature>
<proteinExistence type="predicted"/>
<sequence>VPPRHPPLDVLPVRSRRHGPRPGAARRPRPTPPQPVWPVGRRDGRV</sequence>
<feature type="region of interest" description="Disordered" evidence="1">
    <location>
        <begin position="1"/>
        <end position="46"/>
    </location>
</feature>